<dbReference type="EMBL" id="PEJP01000002">
    <property type="protein sequence ID" value="RYO73046.1"/>
    <property type="molecule type" value="Genomic_DNA"/>
</dbReference>
<accession>A0A4Q4SRT1</accession>
<protein>
    <submittedName>
        <fullName evidence="1">Uncharacterized protein</fullName>
    </submittedName>
</protein>
<organism evidence="1 2">
    <name type="scientific">Alternaria arborescens</name>
    <dbReference type="NCBI Taxonomy" id="156630"/>
    <lineage>
        <taxon>Eukaryota</taxon>
        <taxon>Fungi</taxon>
        <taxon>Dikarya</taxon>
        <taxon>Ascomycota</taxon>
        <taxon>Pezizomycotina</taxon>
        <taxon>Dothideomycetes</taxon>
        <taxon>Pleosporomycetidae</taxon>
        <taxon>Pleosporales</taxon>
        <taxon>Pleosporineae</taxon>
        <taxon>Pleosporaceae</taxon>
        <taxon>Alternaria</taxon>
        <taxon>Alternaria sect. Alternaria</taxon>
    </lineage>
</organism>
<dbReference type="Proteomes" id="UP000293823">
    <property type="component" value="Unassembled WGS sequence"/>
</dbReference>
<proteinExistence type="predicted"/>
<reference evidence="2" key="1">
    <citation type="journal article" date="2019" name="bioRxiv">
        <title>Genomics, evolutionary history and diagnostics of the Alternaria alternata species group including apple and Asian pear pathotypes.</title>
        <authorList>
            <person name="Armitage A.D."/>
            <person name="Cockerton H.M."/>
            <person name="Sreenivasaprasad S."/>
            <person name="Woodhall J.W."/>
            <person name="Lane C.R."/>
            <person name="Harrison R.J."/>
            <person name="Clarkson J.P."/>
        </authorList>
    </citation>
    <scope>NUCLEOTIDE SEQUENCE [LARGE SCALE GENOMIC DNA]</scope>
    <source>
        <strain evidence="2">RGR 97.0016</strain>
    </source>
</reference>
<sequence>MKLALLAALRVLPRVSNKEGRPRLIPFTMCSPTTCDSTNNTRHAFYDLVKDQAFCAIVSFDLDVPLVPGCDDSRVESKLFFAQPWEPEHGGNVLQPLFIDVERRRGDLPKSDEVLQLHARSTQCKAEYEASTVLRGEDLTGSSSEVEPCFRSYISQ</sequence>
<name>A0A4Q4SRT1_9PLEO</name>
<comment type="caution">
    <text evidence="1">The sequence shown here is derived from an EMBL/GenBank/DDBJ whole genome shotgun (WGS) entry which is preliminary data.</text>
</comment>
<evidence type="ECO:0000313" key="1">
    <source>
        <dbReference type="EMBL" id="RYO73046.1"/>
    </source>
</evidence>
<gene>
    <name evidence="1" type="ORF">AA0113_g798</name>
</gene>
<evidence type="ECO:0000313" key="2">
    <source>
        <dbReference type="Proteomes" id="UP000293823"/>
    </source>
</evidence>
<dbReference type="AlphaFoldDB" id="A0A4Q4SRT1"/>
<keyword evidence="2" id="KW-1185">Reference proteome</keyword>